<gene>
    <name evidence="2" type="ORF">Y717_07785</name>
</gene>
<proteinExistence type="predicted"/>
<dbReference type="RefSeq" id="WP_030350381.1">
    <property type="nucleotide sequence ID" value="NZ_AZSP01000125.1"/>
</dbReference>
<protein>
    <submittedName>
        <fullName evidence="2">Uncharacterized protein</fullName>
    </submittedName>
</protein>
<sequence>MSALSRSVSGAGASFPGPAHAVDPARATCRPARTPASGAARLSITVTETRRLVIEDPGLLMHRAWQIARSDPEAAAELGYGEPYIMDERQAFTLVLADCGGAELGERAEQLGLRVVSAATVATCTDSGSLVYEDEQIFE</sequence>
<dbReference type="Proteomes" id="UP000245992">
    <property type="component" value="Unassembled WGS sequence"/>
</dbReference>
<accession>A0A2T7T9T7</accession>
<dbReference type="OrthoDB" id="9922827at2"/>
<dbReference type="STRING" id="1440053.GCA_000718095_01206"/>
<keyword evidence="3" id="KW-1185">Reference proteome</keyword>
<organism evidence="2 3">
    <name type="scientific">Streptomyces scopuliridis RB72</name>
    <dbReference type="NCBI Taxonomy" id="1440053"/>
    <lineage>
        <taxon>Bacteria</taxon>
        <taxon>Bacillati</taxon>
        <taxon>Actinomycetota</taxon>
        <taxon>Actinomycetes</taxon>
        <taxon>Kitasatosporales</taxon>
        <taxon>Streptomycetaceae</taxon>
        <taxon>Streptomyces</taxon>
    </lineage>
</organism>
<dbReference type="EMBL" id="AZSP01000125">
    <property type="protein sequence ID" value="PVE11934.1"/>
    <property type="molecule type" value="Genomic_DNA"/>
</dbReference>
<evidence type="ECO:0000313" key="2">
    <source>
        <dbReference type="EMBL" id="PVE11934.1"/>
    </source>
</evidence>
<evidence type="ECO:0000256" key="1">
    <source>
        <dbReference type="SAM" id="MobiDB-lite"/>
    </source>
</evidence>
<name>A0A2T7T9T7_9ACTN</name>
<feature type="compositionally biased region" description="Low complexity" evidence="1">
    <location>
        <begin position="24"/>
        <end position="33"/>
    </location>
</feature>
<reference evidence="2 3" key="1">
    <citation type="submission" date="2013-12" db="EMBL/GenBank/DDBJ databases">
        <title>Annotated genome of Streptomyces scopuliridis.</title>
        <authorList>
            <person name="Olson J.B."/>
        </authorList>
    </citation>
    <scope>NUCLEOTIDE SEQUENCE [LARGE SCALE GENOMIC DNA]</scope>
    <source>
        <strain evidence="2 3">RB72</strain>
    </source>
</reference>
<comment type="caution">
    <text evidence="2">The sequence shown here is derived from an EMBL/GenBank/DDBJ whole genome shotgun (WGS) entry which is preliminary data.</text>
</comment>
<feature type="region of interest" description="Disordered" evidence="1">
    <location>
        <begin position="1"/>
        <end position="33"/>
    </location>
</feature>
<evidence type="ECO:0000313" key="3">
    <source>
        <dbReference type="Proteomes" id="UP000245992"/>
    </source>
</evidence>
<dbReference type="AlphaFoldDB" id="A0A2T7T9T7"/>